<dbReference type="InterPro" id="IPR036390">
    <property type="entry name" value="WH_DNA-bd_sf"/>
</dbReference>
<evidence type="ECO:0000256" key="1">
    <source>
        <dbReference type="ARBA" id="ARBA00009437"/>
    </source>
</evidence>
<evidence type="ECO:0000259" key="5">
    <source>
        <dbReference type="PROSITE" id="PS50931"/>
    </source>
</evidence>
<dbReference type="AlphaFoldDB" id="A0A376TQG3"/>
<evidence type="ECO:0000313" key="7">
    <source>
        <dbReference type="Proteomes" id="UP000254405"/>
    </source>
</evidence>
<keyword evidence="4" id="KW-0804">Transcription</keyword>
<dbReference type="NCBIfam" id="NF008722">
    <property type="entry name" value="PRK11716.1"/>
    <property type="match status" value="1"/>
</dbReference>
<feature type="domain" description="HTH lysR-type" evidence="5">
    <location>
        <begin position="87"/>
        <end position="108"/>
    </location>
</feature>
<keyword evidence="2" id="KW-0805">Transcription regulation</keyword>
<dbReference type="SUPFAM" id="SSF53850">
    <property type="entry name" value="Periplasmic binding protein-like II"/>
    <property type="match status" value="1"/>
</dbReference>
<protein>
    <submittedName>
        <fullName evidence="6">DNA-binding transcriptional regulator IlvY</fullName>
    </submittedName>
</protein>
<keyword evidence="3 6" id="KW-0238">DNA-binding</keyword>
<dbReference type="Pfam" id="PF03466">
    <property type="entry name" value="LysR_substrate"/>
    <property type="match status" value="1"/>
</dbReference>
<proteinExistence type="inferred from homology"/>
<dbReference type="Gene3D" id="1.10.10.10">
    <property type="entry name" value="Winged helix-like DNA-binding domain superfamily/Winged helix DNA-binding domain"/>
    <property type="match status" value="1"/>
</dbReference>
<dbReference type="InterPro" id="IPR005119">
    <property type="entry name" value="LysR_subst-bd"/>
</dbReference>
<comment type="similarity">
    <text evidence="1">Belongs to the LysR transcriptional regulatory family.</text>
</comment>
<evidence type="ECO:0000256" key="4">
    <source>
        <dbReference type="ARBA" id="ARBA00023163"/>
    </source>
</evidence>
<dbReference type="PROSITE" id="PS50931">
    <property type="entry name" value="HTH_LYSR"/>
    <property type="match status" value="1"/>
</dbReference>
<dbReference type="SUPFAM" id="SSF46785">
    <property type="entry name" value="Winged helix' DNA-binding domain"/>
    <property type="match status" value="1"/>
</dbReference>
<evidence type="ECO:0000256" key="3">
    <source>
        <dbReference type="ARBA" id="ARBA00023125"/>
    </source>
</evidence>
<dbReference type="PANTHER" id="PTHR30126:SF81">
    <property type="entry name" value="HTH-TYPE TRANSCRIPTIONAL REGULATOR ILVY"/>
    <property type="match status" value="1"/>
</dbReference>
<dbReference type="InterPro" id="IPR036388">
    <property type="entry name" value="WH-like_DNA-bd_sf"/>
</dbReference>
<dbReference type="PANTHER" id="PTHR30126">
    <property type="entry name" value="HTH-TYPE TRANSCRIPTIONAL REGULATOR"/>
    <property type="match status" value="1"/>
</dbReference>
<accession>A0A376TQG3</accession>
<dbReference type="Proteomes" id="UP000254405">
    <property type="component" value="Unassembled WGS sequence"/>
</dbReference>
<dbReference type="GO" id="GO:0000976">
    <property type="term" value="F:transcription cis-regulatory region binding"/>
    <property type="evidence" value="ECO:0007669"/>
    <property type="project" value="TreeGrafter"/>
</dbReference>
<gene>
    <name evidence="6" type="primary">abgR</name>
    <name evidence="6" type="ORF">NCTC8985_04320</name>
</gene>
<dbReference type="Gene3D" id="3.40.190.10">
    <property type="entry name" value="Periplasmic binding protein-like II"/>
    <property type="match status" value="1"/>
</dbReference>
<organism evidence="6 7">
    <name type="scientific">Escherichia coli</name>
    <dbReference type="NCBI Taxonomy" id="562"/>
    <lineage>
        <taxon>Bacteria</taxon>
        <taxon>Pseudomonadati</taxon>
        <taxon>Pseudomonadota</taxon>
        <taxon>Gammaproteobacteria</taxon>
        <taxon>Enterobacterales</taxon>
        <taxon>Enterobacteriaceae</taxon>
        <taxon>Escherichia</taxon>
    </lineage>
</organism>
<sequence length="267" mass="29626">MIPRDVVLLIVRFAFARLNSLYDRKFIAEIDIFTTSHCNFCNVNIESCAIGFTRSEKPSCIWRKAAILAAARGRCTLAHPRSHGRFQRLEEDLGQPLFVRDNRTVTLTEAGEELRVFAQQTLLQYQQLRHTIDQQGPSLSGELHIFCSVTAAYSHLPPILDRFRAEHPSVEIKLTTGDAADAMEKVVTGEADLAIAGKPETLPGAVAFSMLENLAVVLIAPALPCPVRNQVSVEKPDWSTVRLLWPIRGRYAAALNCGFDAIKSATR</sequence>
<dbReference type="EMBL" id="UGCO01000001">
    <property type="protein sequence ID" value="STI78951.1"/>
    <property type="molecule type" value="Genomic_DNA"/>
</dbReference>
<dbReference type="GO" id="GO:0003700">
    <property type="term" value="F:DNA-binding transcription factor activity"/>
    <property type="evidence" value="ECO:0007669"/>
    <property type="project" value="InterPro"/>
</dbReference>
<dbReference type="Pfam" id="PF00126">
    <property type="entry name" value="HTH_1"/>
    <property type="match status" value="1"/>
</dbReference>
<evidence type="ECO:0000256" key="2">
    <source>
        <dbReference type="ARBA" id="ARBA00023015"/>
    </source>
</evidence>
<reference evidence="6 7" key="1">
    <citation type="submission" date="2018-06" db="EMBL/GenBank/DDBJ databases">
        <authorList>
            <consortium name="Pathogen Informatics"/>
            <person name="Doyle S."/>
        </authorList>
    </citation>
    <scope>NUCLEOTIDE SEQUENCE [LARGE SCALE GENOMIC DNA]</scope>
    <source>
        <strain evidence="6 7">NCTC8985</strain>
    </source>
</reference>
<dbReference type="InterPro" id="IPR000847">
    <property type="entry name" value="LysR_HTH_N"/>
</dbReference>
<name>A0A376TQG3_ECOLX</name>
<evidence type="ECO:0000313" key="6">
    <source>
        <dbReference type="EMBL" id="STI78951.1"/>
    </source>
</evidence>